<evidence type="ECO:0000256" key="1">
    <source>
        <dbReference type="SAM" id="Phobius"/>
    </source>
</evidence>
<accession>A0A7I8DA29</accession>
<evidence type="ECO:0000313" key="2">
    <source>
        <dbReference type="EMBL" id="BCJ87033.1"/>
    </source>
</evidence>
<keyword evidence="1" id="KW-1133">Transmembrane helix</keyword>
<reference evidence="2 3" key="1">
    <citation type="submission" date="2020-08" db="EMBL/GenBank/DDBJ databases">
        <title>Complete Genome Sequence of Effusibacillus dendaii Strain skT53, Isolated from Farmland soil.</title>
        <authorList>
            <person name="Konishi T."/>
            <person name="Kawasaki H."/>
        </authorList>
    </citation>
    <scope>NUCLEOTIDE SEQUENCE [LARGE SCALE GENOMIC DNA]</scope>
    <source>
        <strain evidence="3">skT53</strain>
    </source>
</reference>
<protein>
    <submittedName>
        <fullName evidence="2">Uncharacterized protein</fullName>
    </submittedName>
</protein>
<proteinExistence type="predicted"/>
<name>A0A7I8DA29_9BACL</name>
<organism evidence="2 3">
    <name type="scientific">Effusibacillus dendaii</name>
    <dbReference type="NCBI Taxonomy" id="2743772"/>
    <lineage>
        <taxon>Bacteria</taxon>
        <taxon>Bacillati</taxon>
        <taxon>Bacillota</taxon>
        <taxon>Bacilli</taxon>
        <taxon>Bacillales</taxon>
        <taxon>Alicyclobacillaceae</taxon>
        <taxon>Effusibacillus</taxon>
    </lineage>
</organism>
<dbReference type="KEGG" id="eff:skT53_20180"/>
<feature type="transmembrane region" description="Helical" evidence="1">
    <location>
        <begin position="49"/>
        <end position="66"/>
    </location>
</feature>
<keyword evidence="3" id="KW-1185">Reference proteome</keyword>
<dbReference type="EMBL" id="AP023366">
    <property type="protein sequence ID" value="BCJ87033.1"/>
    <property type="molecule type" value="Genomic_DNA"/>
</dbReference>
<gene>
    <name evidence="2" type="ORF">skT53_20180</name>
</gene>
<sequence>MALILIINRPVRWYKGLFNCVQYGISAYFALQSYQVTGGVIGDFQLESLFAYLSYAIVYFCVIPVYV</sequence>
<evidence type="ECO:0000313" key="3">
    <source>
        <dbReference type="Proteomes" id="UP000593802"/>
    </source>
</evidence>
<keyword evidence="1" id="KW-0472">Membrane</keyword>
<keyword evidence="1" id="KW-0812">Transmembrane</keyword>
<dbReference type="AlphaFoldDB" id="A0A7I8DA29"/>
<dbReference type="Proteomes" id="UP000593802">
    <property type="component" value="Chromosome"/>
</dbReference>